<dbReference type="AlphaFoldDB" id="A0A179SAG2"/>
<comment type="caution">
    <text evidence="2">The sequence shown here is derived from an EMBL/GenBank/DDBJ whole genome shotgun (WGS) entry which is preliminary data.</text>
</comment>
<gene>
    <name evidence="2" type="ORF">A5481_13575</name>
</gene>
<dbReference type="InterPro" id="IPR050682">
    <property type="entry name" value="ModA/WtpA"/>
</dbReference>
<accession>A0A179SAG2</accession>
<feature type="chain" id="PRO_5008105825" evidence="1">
    <location>
        <begin position="25"/>
        <end position="262"/>
    </location>
</feature>
<dbReference type="Pfam" id="PF13531">
    <property type="entry name" value="SBP_bac_11"/>
    <property type="match status" value="1"/>
</dbReference>
<evidence type="ECO:0000313" key="3">
    <source>
        <dbReference type="Proteomes" id="UP000078316"/>
    </source>
</evidence>
<sequence length="262" mass="27414">MIRIRVLSRVLGLALPLLAGAASAAELRVVSSGGFAAAYRALAPEFERRTGDTLVTEWGPSMGHTPQAVPARLERGEPIDVVVMVGYALDDLAKQGKVEADTRTPLARSGIAIAVRAGAPKPDIATDEALRRTLLAAKSIAYSDSASGVYIERELFKRLGIEDQVKGKARMIPAEPVGAVVARGDAEIGFQQLSELKPVPGIEIVGLLPQDVQLYTVFSAGVVAGSRQPEAARALVRFLASPEAAAAVRASGMEPLTAGAGR</sequence>
<dbReference type="Gene3D" id="3.40.190.10">
    <property type="entry name" value="Periplasmic binding protein-like II"/>
    <property type="match status" value="2"/>
</dbReference>
<dbReference type="Proteomes" id="UP000078316">
    <property type="component" value="Unassembled WGS sequence"/>
</dbReference>
<protein>
    <submittedName>
        <fullName evidence="2">ABC transporter substrate-binding protein</fullName>
    </submittedName>
</protein>
<reference evidence="2 3" key="1">
    <citation type="submission" date="2016-04" db="EMBL/GenBank/DDBJ databases">
        <authorList>
            <person name="Evans L.H."/>
            <person name="Alamgir A."/>
            <person name="Owens N."/>
            <person name="Weber N.D."/>
            <person name="Virtaneva K."/>
            <person name="Barbian K."/>
            <person name="Babar A."/>
            <person name="Rosenke K."/>
        </authorList>
    </citation>
    <scope>NUCLEOTIDE SEQUENCE [LARGE SCALE GENOMIC DNA]</scope>
    <source>
        <strain evidence="2 3">PMB02</strain>
    </source>
</reference>
<dbReference type="GO" id="GO:0015689">
    <property type="term" value="P:molybdate ion transport"/>
    <property type="evidence" value="ECO:0007669"/>
    <property type="project" value="TreeGrafter"/>
</dbReference>
<organism evidence="2 3">
    <name type="scientific">Methylobacterium platani</name>
    <dbReference type="NCBI Taxonomy" id="427683"/>
    <lineage>
        <taxon>Bacteria</taxon>
        <taxon>Pseudomonadati</taxon>
        <taxon>Pseudomonadota</taxon>
        <taxon>Alphaproteobacteria</taxon>
        <taxon>Hyphomicrobiales</taxon>
        <taxon>Methylobacteriaceae</taxon>
        <taxon>Methylobacterium</taxon>
    </lineage>
</organism>
<dbReference type="SUPFAM" id="SSF53850">
    <property type="entry name" value="Periplasmic binding protein-like II"/>
    <property type="match status" value="1"/>
</dbReference>
<evidence type="ECO:0000256" key="1">
    <source>
        <dbReference type="SAM" id="SignalP"/>
    </source>
</evidence>
<evidence type="ECO:0000313" key="2">
    <source>
        <dbReference type="EMBL" id="OAS24451.1"/>
    </source>
</evidence>
<proteinExistence type="predicted"/>
<dbReference type="OrthoDB" id="8216219at2"/>
<keyword evidence="1" id="KW-0732">Signal</keyword>
<dbReference type="GO" id="GO:0030973">
    <property type="term" value="F:molybdate ion binding"/>
    <property type="evidence" value="ECO:0007669"/>
    <property type="project" value="TreeGrafter"/>
</dbReference>
<dbReference type="EMBL" id="LWHQ01000023">
    <property type="protein sequence ID" value="OAS24451.1"/>
    <property type="molecule type" value="Genomic_DNA"/>
</dbReference>
<feature type="signal peptide" evidence="1">
    <location>
        <begin position="1"/>
        <end position="24"/>
    </location>
</feature>
<name>A0A179SAG2_9HYPH</name>
<dbReference type="STRING" id="427683.A5481_13575"/>
<dbReference type="PANTHER" id="PTHR30632">
    <property type="entry name" value="MOLYBDATE-BINDING PERIPLASMIC PROTEIN"/>
    <property type="match status" value="1"/>
</dbReference>
<dbReference type="RefSeq" id="WP_048434504.1">
    <property type="nucleotide sequence ID" value="NZ_LWHQ01000023.1"/>
</dbReference>
<dbReference type="PANTHER" id="PTHR30632:SF11">
    <property type="entry name" value="BLR4797 PROTEIN"/>
    <property type="match status" value="1"/>
</dbReference>